<dbReference type="PROSITE" id="PS51020">
    <property type="entry name" value="SPONDIN"/>
    <property type="match status" value="1"/>
</dbReference>
<dbReference type="Proteomes" id="UP000244906">
    <property type="component" value="Unassembled WGS sequence"/>
</dbReference>
<organism evidence="3 4">
    <name type="scientific">Pelagibaculum spongiae</name>
    <dbReference type="NCBI Taxonomy" id="2080658"/>
    <lineage>
        <taxon>Bacteria</taxon>
        <taxon>Pseudomonadati</taxon>
        <taxon>Pseudomonadota</taxon>
        <taxon>Gammaproteobacteria</taxon>
        <taxon>Oceanospirillales</taxon>
        <taxon>Pelagibaculum</taxon>
    </lineage>
</organism>
<evidence type="ECO:0000259" key="2">
    <source>
        <dbReference type="PROSITE" id="PS51020"/>
    </source>
</evidence>
<dbReference type="NCBIfam" id="NF038123">
    <property type="entry name" value="NF038123_dom"/>
    <property type="match status" value="1"/>
</dbReference>
<proteinExistence type="predicted"/>
<protein>
    <recommendedName>
        <fullName evidence="2">Spondin domain-containing protein</fullName>
    </recommendedName>
</protein>
<dbReference type="InterPro" id="IPR009465">
    <property type="entry name" value="Spondin_N"/>
</dbReference>
<reference evidence="3 4" key="1">
    <citation type="submission" date="2018-04" db="EMBL/GenBank/DDBJ databases">
        <title>Thalassorhabdus spongiae gen. nov., sp. nov., isolated from a marine sponge in South-West Iceland.</title>
        <authorList>
            <person name="Knobloch S."/>
            <person name="Daussin A."/>
            <person name="Johannsson R."/>
            <person name="Marteinsson V.T."/>
        </authorList>
    </citation>
    <scope>NUCLEOTIDE SEQUENCE [LARGE SCALE GENOMIC DNA]</scope>
    <source>
        <strain evidence="3 4">Hp12</strain>
    </source>
</reference>
<gene>
    <name evidence="3" type="ORF">DC094_06135</name>
</gene>
<dbReference type="EMBL" id="QDDL01000002">
    <property type="protein sequence ID" value="PVZ70179.1"/>
    <property type="molecule type" value="Genomic_DNA"/>
</dbReference>
<dbReference type="Pfam" id="PF06468">
    <property type="entry name" value="Spond_N"/>
    <property type="match status" value="1"/>
</dbReference>
<sequence>MKKQLILLSFAALSLAMPSAHARTISINMTNLMHGTYITPQIAATHTSSYTLFRVGTDATEALRIMAETGNVGALNKNTSTLTIGGPGGATGIVADLNNNNQLDGQIPSTSDQVVNASGTNDTAPVILLAPGTNQDYTDINLTESNTHLSIVGMLMPSNDGFVGLDSWKIPAGTGSWVVYLNAYDAGTEANTEQTIPASETDQTAADGACNLALDETNTCTGVFIPFHPDAGNNNAAGFGVGGSAVGATDSNDKVHIHRGHLGELDASDNTGDLKAKVHRWLNPVAKVVITISE</sequence>
<evidence type="ECO:0000313" key="4">
    <source>
        <dbReference type="Proteomes" id="UP000244906"/>
    </source>
</evidence>
<evidence type="ECO:0000256" key="1">
    <source>
        <dbReference type="SAM" id="SignalP"/>
    </source>
</evidence>
<keyword evidence="1" id="KW-0732">Signal</keyword>
<feature type="chain" id="PRO_5015857822" description="Spondin domain-containing protein" evidence="1">
    <location>
        <begin position="23"/>
        <end position="294"/>
    </location>
</feature>
<dbReference type="AlphaFoldDB" id="A0A2V1H2D6"/>
<name>A0A2V1H2D6_9GAMM</name>
<dbReference type="RefSeq" id="WP_116686251.1">
    <property type="nucleotide sequence ID" value="NZ_CAWNYD010000002.1"/>
</dbReference>
<dbReference type="InterPro" id="IPR038678">
    <property type="entry name" value="Spondin_N_sf"/>
</dbReference>
<comment type="caution">
    <text evidence="3">The sequence shown here is derived from an EMBL/GenBank/DDBJ whole genome shotgun (WGS) entry which is preliminary data.</text>
</comment>
<keyword evidence="4" id="KW-1185">Reference proteome</keyword>
<accession>A0A2V1H2D6</accession>
<feature type="signal peptide" evidence="1">
    <location>
        <begin position="1"/>
        <end position="22"/>
    </location>
</feature>
<dbReference type="Gene3D" id="2.60.40.2130">
    <property type="entry name" value="F-spondin domain"/>
    <property type="match status" value="1"/>
</dbReference>
<dbReference type="OrthoDB" id="264824at2"/>
<feature type="domain" description="Spondin" evidence="2">
    <location>
        <begin position="1"/>
        <end position="229"/>
    </location>
</feature>
<evidence type="ECO:0000313" key="3">
    <source>
        <dbReference type="EMBL" id="PVZ70179.1"/>
    </source>
</evidence>